<dbReference type="GO" id="GO:0046872">
    <property type="term" value="F:metal ion binding"/>
    <property type="evidence" value="ECO:0007669"/>
    <property type="project" value="UniProtKB-KW"/>
</dbReference>
<protein>
    <submittedName>
        <fullName evidence="3">1,8-cineole synthase 2</fullName>
    </submittedName>
</protein>
<feature type="domain" description="Terpene synthase metal-binding" evidence="2">
    <location>
        <begin position="1"/>
        <end position="58"/>
    </location>
</feature>
<sequence length="147" mass="16901">MQNAWISISAPTILVHFYSVFSDQISIQILESLPQHRQHFVRCSPTILRLANHLGTSPMNWREVTFSNWSNVTCMKPKLRRQRHVHTWDEVNYETKTACNATLLPRGFVEAAMNLARMSQCMYQFGDGHGCPNKAKTVDRVQSLPLD</sequence>
<dbReference type="PANTHER" id="PTHR31225:SF244">
    <property type="entry name" value="1,8-CINEOLE SYNTHASE 1, CHLOROPLASTIC-RELATED"/>
    <property type="match status" value="1"/>
</dbReference>
<evidence type="ECO:0000259" key="2">
    <source>
        <dbReference type="Pfam" id="PF03936"/>
    </source>
</evidence>
<name>A0ABD0ZSQ1_CARAN</name>
<evidence type="ECO:0000313" key="3">
    <source>
        <dbReference type="EMBL" id="KAL1189661.1"/>
    </source>
</evidence>
<comment type="caution">
    <text evidence="3">The sequence shown here is derived from an EMBL/GenBank/DDBJ whole genome shotgun (WGS) entry which is preliminary data.</text>
</comment>
<dbReference type="InterPro" id="IPR005630">
    <property type="entry name" value="Terpene_synthase_metal-bd"/>
</dbReference>
<dbReference type="Pfam" id="PF03936">
    <property type="entry name" value="Terpene_synth_C"/>
    <property type="match status" value="1"/>
</dbReference>
<dbReference type="Proteomes" id="UP001558713">
    <property type="component" value="Unassembled WGS sequence"/>
</dbReference>
<dbReference type="PANTHER" id="PTHR31225">
    <property type="entry name" value="OS04G0344100 PROTEIN-RELATED"/>
    <property type="match status" value="1"/>
</dbReference>
<reference evidence="3 4" key="1">
    <citation type="submission" date="2024-04" db="EMBL/GenBank/DDBJ databases">
        <title>Genome assembly C_amara_ONT_v2.</title>
        <authorList>
            <person name="Yant L."/>
            <person name="Moore C."/>
            <person name="Slenker M."/>
        </authorList>
    </citation>
    <scope>NUCLEOTIDE SEQUENCE [LARGE SCALE GENOMIC DNA]</scope>
    <source>
        <tissue evidence="3">Leaf</tissue>
    </source>
</reference>
<organism evidence="3 4">
    <name type="scientific">Cardamine amara subsp. amara</name>
    <dbReference type="NCBI Taxonomy" id="228776"/>
    <lineage>
        <taxon>Eukaryota</taxon>
        <taxon>Viridiplantae</taxon>
        <taxon>Streptophyta</taxon>
        <taxon>Embryophyta</taxon>
        <taxon>Tracheophyta</taxon>
        <taxon>Spermatophyta</taxon>
        <taxon>Magnoliopsida</taxon>
        <taxon>eudicotyledons</taxon>
        <taxon>Gunneridae</taxon>
        <taxon>Pentapetalae</taxon>
        <taxon>rosids</taxon>
        <taxon>malvids</taxon>
        <taxon>Brassicales</taxon>
        <taxon>Brassicaceae</taxon>
        <taxon>Cardamineae</taxon>
        <taxon>Cardamine</taxon>
    </lineage>
</organism>
<dbReference type="InterPro" id="IPR050148">
    <property type="entry name" value="Terpene_synthase-like"/>
</dbReference>
<keyword evidence="1" id="KW-0479">Metal-binding</keyword>
<keyword evidence="4" id="KW-1185">Reference proteome</keyword>
<dbReference type="InterPro" id="IPR008949">
    <property type="entry name" value="Isoprenoid_synthase_dom_sf"/>
</dbReference>
<evidence type="ECO:0000313" key="4">
    <source>
        <dbReference type="Proteomes" id="UP001558713"/>
    </source>
</evidence>
<proteinExistence type="predicted"/>
<gene>
    <name evidence="3" type="ORF">V5N11_006114</name>
</gene>
<evidence type="ECO:0000256" key="1">
    <source>
        <dbReference type="ARBA" id="ARBA00022723"/>
    </source>
</evidence>
<dbReference type="AlphaFoldDB" id="A0ABD0ZSQ1"/>
<dbReference type="EMBL" id="JBANAX010000890">
    <property type="protein sequence ID" value="KAL1189661.1"/>
    <property type="molecule type" value="Genomic_DNA"/>
</dbReference>
<dbReference type="SUPFAM" id="SSF48576">
    <property type="entry name" value="Terpenoid synthases"/>
    <property type="match status" value="1"/>
</dbReference>
<accession>A0ABD0ZSQ1</accession>
<dbReference type="Gene3D" id="1.10.600.10">
    <property type="entry name" value="Farnesyl Diphosphate Synthase"/>
    <property type="match status" value="1"/>
</dbReference>